<keyword evidence="2" id="KW-0193">Cuticle</keyword>
<evidence type="ECO:0000256" key="3">
    <source>
        <dbReference type="ARBA" id="ARBA00022475"/>
    </source>
</evidence>
<evidence type="ECO:0000256" key="6">
    <source>
        <dbReference type="ARBA" id="ARBA00022989"/>
    </source>
</evidence>
<name>A0A1I8EP46_WUCBA</name>
<accession>A0A1I8EP46</accession>
<dbReference type="InterPro" id="IPR057475">
    <property type="entry name" value="CUT_C"/>
</dbReference>
<evidence type="ECO:0000313" key="9">
    <source>
        <dbReference type="WBParaSite" id="maker-PairedContig_372-snap-gene-2.18-mRNA-1"/>
    </source>
</evidence>
<evidence type="ECO:0000256" key="7">
    <source>
        <dbReference type="ARBA" id="ARBA00023136"/>
    </source>
</evidence>
<dbReference type="Gene3D" id="2.60.40.4100">
    <property type="entry name" value="Zona pellucida, ZP-C domain"/>
    <property type="match status" value="1"/>
</dbReference>
<dbReference type="PANTHER" id="PTHR22907">
    <property type="entry name" value="GH04558P"/>
    <property type="match status" value="1"/>
</dbReference>
<dbReference type="GO" id="GO:0042302">
    <property type="term" value="F:structural constituent of cuticle"/>
    <property type="evidence" value="ECO:0007669"/>
    <property type="project" value="UniProtKB-KW"/>
</dbReference>
<evidence type="ECO:0000256" key="4">
    <source>
        <dbReference type="ARBA" id="ARBA00022692"/>
    </source>
</evidence>
<dbReference type="InterPro" id="IPR042235">
    <property type="entry name" value="ZP-C_dom"/>
</dbReference>
<evidence type="ECO:0000256" key="1">
    <source>
        <dbReference type="ARBA" id="ARBA00004251"/>
    </source>
</evidence>
<dbReference type="GO" id="GO:0005886">
    <property type="term" value="C:plasma membrane"/>
    <property type="evidence" value="ECO:0007669"/>
    <property type="project" value="UniProtKB-SubCell"/>
</dbReference>
<keyword evidence="5" id="KW-0732">Signal</keyword>
<proteinExistence type="predicted"/>
<dbReference type="PROSITE" id="PS51034">
    <property type="entry name" value="ZP_2"/>
    <property type="match status" value="1"/>
</dbReference>
<reference evidence="9" key="1">
    <citation type="submission" date="2016-11" db="UniProtKB">
        <authorList>
            <consortium name="WormBaseParasite"/>
        </authorList>
    </citation>
    <scope>IDENTIFICATION</scope>
    <source>
        <strain evidence="9">pt0022</strain>
    </source>
</reference>
<dbReference type="InterPro" id="IPR001507">
    <property type="entry name" value="ZP_dom"/>
</dbReference>
<evidence type="ECO:0000256" key="2">
    <source>
        <dbReference type="ARBA" id="ARBA00022460"/>
    </source>
</evidence>
<dbReference type="InterPro" id="IPR056953">
    <property type="entry name" value="CUT_N"/>
</dbReference>
<keyword evidence="4" id="KW-0812">Transmembrane</keyword>
<dbReference type="SMART" id="SM00241">
    <property type="entry name" value="ZP"/>
    <property type="match status" value="1"/>
</dbReference>
<organism evidence="9">
    <name type="scientific">Wuchereria bancrofti</name>
    <dbReference type="NCBI Taxonomy" id="6293"/>
    <lineage>
        <taxon>Eukaryota</taxon>
        <taxon>Metazoa</taxon>
        <taxon>Ecdysozoa</taxon>
        <taxon>Nematoda</taxon>
        <taxon>Chromadorea</taxon>
        <taxon>Rhabditida</taxon>
        <taxon>Spirurina</taxon>
        <taxon>Spiruromorpha</taxon>
        <taxon>Filarioidea</taxon>
        <taxon>Onchocercidae</taxon>
        <taxon>Wuchereria</taxon>
    </lineage>
</organism>
<keyword evidence="7" id="KW-0472">Membrane</keyword>
<sequence length="415" mass="47865">MKKIPVRNHCASIEFNICEKMNLQNNIKSSISDNGILGDPYVYCGDNYIEVQFETRSTFKGIIFVEDHLEDPSCRSIGSEKVNGKGRNASIRIGFKSCDIDRKRSTNPRGLYITASLFLAFQPDFLTKIDRVYVVQCLYMEIEKIFEKQIQIKMNSPPLQTEQVPMPVCKYEILDGSPTGPPVFYAVIGQMVYHKWTCETDTENQFCMVVHSCFVDDGNGDRVQLIDEQGCAKDKYLLQNLEYVSDLMAGKEAHVYKYADRQSLFFDCQISVTVKEPNQEYCSIPTCAEPPRRRRQTSLQPEPLIQESWTLSSFKNTSQINEQKSMEISGTTSFNKSTVNIQFSDFLALIYLKNIQEFGLEMKFSLRYDQIEKYLPGLFYIFSCSMLIHKYLLGLTKRIPFDFIKFTLGYFRSSI</sequence>
<keyword evidence="3" id="KW-1003">Cell membrane</keyword>
<evidence type="ECO:0000256" key="5">
    <source>
        <dbReference type="ARBA" id="ARBA00022729"/>
    </source>
</evidence>
<protein>
    <submittedName>
        <fullName evidence="9">ZP domain-containing protein</fullName>
    </submittedName>
</protein>
<comment type="subcellular location">
    <subcellularLocation>
        <location evidence="1">Cell membrane</location>
        <topology evidence="1">Single-pass type I membrane protein</topology>
    </subcellularLocation>
</comment>
<dbReference type="Pfam" id="PF25057">
    <property type="entry name" value="CUT_N"/>
    <property type="match status" value="1"/>
</dbReference>
<dbReference type="InterPro" id="IPR051962">
    <property type="entry name" value="Cuticlin"/>
</dbReference>
<dbReference type="PANTHER" id="PTHR22907:SF11">
    <property type="entry name" value="CUTICLIN-5"/>
    <property type="match status" value="1"/>
</dbReference>
<dbReference type="Pfam" id="PF25301">
    <property type="entry name" value="CUT_C"/>
    <property type="match status" value="1"/>
</dbReference>
<evidence type="ECO:0000259" key="8">
    <source>
        <dbReference type="PROSITE" id="PS51034"/>
    </source>
</evidence>
<dbReference type="AlphaFoldDB" id="A0A1I8EP46"/>
<keyword evidence="6" id="KW-1133">Transmembrane helix</keyword>
<feature type="domain" description="ZP" evidence="8">
    <location>
        <begin position="43"/>
        <end position="289"/>
    </location>
</feature>
<dbReference type="WBParaSite" id="maker-PairedContig_372-snap-gene-2.18-mRNA-1">
    <property type="protein sequence ID" value="maker-PairedContig_372-snap-gene-2.18-mRNA-1"/>
    <property type="gene ID" value="maker-PairedContig_372-snap-gene-2.18"/>
</dbReference>